<evidence type="ECO:0000256" key="8">
    <source>
        <dbReference type="PIRSR" id="PIRSR500134-1"/>
    </source>
</evidence>
<evidence type="ECO:0000256" key="1">
    <source>
        <dbReference type="ARBA" id="ARBA00004701"/>
    </source>
</evidence>
<dbReference type="PANTHER" id="PTHR43750:SF3">
    <property type="entry name" value="UDP-GLUCOSE 6-DEHYDROGENASE TUAD"/>
    <property type="match status" value="1"/>
</dbReference>
<feature type="binding site" evidence="9">
    <location>
        <position position="205"/>
    </location>
    <ligand>
        <name>substrate</name>
    </ligand>
</feature>
<dbReference type="SUPFAM" id="SSF51735">
    <property type="entry name" value="NAD(P)-binding Rossmann-fold domains"/>
    <property type="match status" value="1"/>
</dbReference>
<dbReference type="Pfam" id="PF03720">
    <property type="entry name" value="UDPG_MGDP_dh_C"/>
    <property type="match status" value="1"/>
</dbReference>
<dbReference type="PIRSF" id="PIRSF500134">
    <property type="entry name" value="UDPglc_DH_bac"/>
    <property type="match status" value="1"/>
</dbReference>
<feature type="binding site" evidence="10">
    <location>
        <position position="30"/>
    </location>
    <ligand>
        <name>NAD(+)</name>
        <dbReference type="ChEBI" id="CHEBI:57540"/>
    </ligand>
</feature>
<evidence type="ECO:0000256" key="5">
    <source>
        <dbReference type="ARBA" id="ARBA00023027"/>
    </source>
</evidence>
<feature type="binding site" evidence="9">
    <location>
        <begin position="152"/>
        <end position="155"/>
    </location>
    <ligand>
        <name>substrate</name>
    </ligand>
</feature>
<feature type="binding site" evidence="10">
    <location>
        <position position="121"/>
    </location>
    <ligand>
        <name>NAD(+)</name>
        <dbReference type="ChEBI" id="CHEBI:57540"/>
    </ligand>
</feature>
<comment type="similarity">
    <text evidence="2 7">Belongs to the UDP-glucose/GDP-mannose dehydrogenase family.</text>
</comment>
<evidence type="ECO:0000256" key="3">
    <source>
        <dbReference type="ARBA" id="ARBA00012954"/>
    </source>
</evidence>
<feature type="domain" description="UDP-glucose/GDP-mannose dehydrogenase C-terminal" evidence="11">
    <location>
        <begin position="314"/>
        <end position="418"/>
    </location>
</feature>
<dbReference type="EMBL" id="VBAP01000060">
    <property type="protein sequence ID" value="TMI73948.1"/>
    <property type="molecule type" value="Genomic_DNA"/>
</dbReference>
<evidence type="ECO:0000256" key="7">
    <source>
        <dbReference type="PIRNR" id="PIRNR000124"/>
    </source>
</evidence>
<comment type="catalytic activity">
    <reaction evidence="6 7">
        <text>UDP-alpha-D-glucose + 2 NAD(+) + H2O = UDP-alpha-D-glucuronate + 2 NADH + 3 H(+)</text>
        <dbReference type="Rhea" id="RHEA:23596"/>
        <dbReference type="ChEBI" id="CHEBI:15377"/>
        <dbReference type="ChEBI" id="CHEBI:15378"/>
        <dbReference type="ChEBI" id="CHEBI:57540"/>
        <dbReference type="ChEBI" id="CHEBI:57945"/>
        <dbReference type="ChEBI" id="CHEBI:58052"/>
        <dbReference type="ChEBI" id="CHEBI:58885"/>
        <dbReference type="EC" id="1.1.1.22"/>
    </reaction>
</comment>
<feature type="binding site" evidence="9">
    <location>
        <begin position="250"/>
        <end position="254"/>
    </location>
    <ligand>
        <name>substrate</name>
    </ligand>
</feature>
<dbReference type="InterPro" id="IPR008927">
    <property type="entry name" value="6-PGluconate_DH-like_C_sf"/>
</dbReference>
<dbReference type="InterPro" id="IPR036220">
    <property type="entry name" value="UDP-Glc/GDP-Man_DH_C_sf"/>
</dbReference>
<comment type="caution">
    <text evidence="12">The sequence shown here is derived from an EMBL/GenBank/DDBJ whole genome shotgun (WGS) entry which is preliminary data.</text>
</comment>
<feature type="active site" description="Nucleophile" evidence="8">
    <location>
        <position position="261"/>
    </location>
</feature>
<comment type="pathway">
    <text evidence="1">Nucleotide-sugar biosynthesis; UDP-alpha-D-glucuronate biosynthesis; UDP-alpha-D-glucuronate from UDP-alpha-D-glucose: step 1/1.</text>
</comment>
<dbReference type="InterPro" id="IPR028357">
    <property type="entry name" value="UDPglc_DH_bac"/>
</dbReference>
<evidence type="ECO:0000256" key="2">
    <source>
        <dbReference type="ARBA" id="ARBA00006601"/>
    </source>
</evidence>
<dbReference type="GO" id="GO:0006065">
    <property type="term" value="P:UDP-glucuronate biosynthetic process"/>
    <property type="evidence" value="ECO:0007669"/>
    <property type="project" value="UniProtKB-UniPathway"/>
</dbReference>
<evidence type="ECO:0000256" key="9">
    <source>
        <dbReference type="PIRSR" id="PIRSR500134-2"/>
    </source>
</evidence>
<gene>
    <name evidence="12" type="ORF">E6H05_08255</name>
</gene>
<evidence type="ECO:0000313" key="13">
    <source>
        <dbReference type="Proteomes" id="UP000318834"/>
    </source>
</evidence>
<keyword evidence="5 7" id="KW-0520">NAD</keyword>
<dbReference type="GO" id="GO:0003979">
    <property type="term" value="F:UDP-glucose 6-dehydrogenase activity"/>
    <property type="evidence" value="ECO:0007669"/>
    <property type="project" value="UniProtKB-EC"/>
</dbReference>
<dbReference type="InterPro" id="IPR014027">
    <property type="entry name" value="UDP-Glc/GDP-Man_DH_C"/>
</dbReference>
<feature type="binding site" evidence="10">
    <location>
        <position position="86"/>
    </location>
    <ligand>
        <name>NAD(+)</name>
        <dbReference type="ChEBI" id="CHEBI:57540"/>
    </ligand>
</feature>
<feature type="binding site" evidence="10">
    <location>
        <position position="328"/>
    </location>
    <ligand>
        <name>NAD(+)</name>
        <dbReference type="ChEBI" id="CHEBI:57540"/>
    </ligand>
</feature>
<organism evidence="12 13">
    <name type="scientific">Candidatus Segetimicrobium genomatis</name>
    <dbReference type="NCBI Taxonomy" id="2569760"/>
    <lineage>
        <taxon>Bacteria</taxon>
        <taxon>Bacillati</taxon>
        <taxon>Candidatus Sysuimicrobiota</taxon>
        <taxon>Candidatus Sysuimicrobiia</taxon>
        <taxon>Candidatus Sysuimicrobiales</taxon>
        <taxon>Candidatus Segetimicrobiaceae</taxon>
        <taxon>Candidatus Segetimicrobium</taxon>
    </lineage>
</organism>
<dbReference type="Gene3D" id="3.40.50.720">
    <property type="entry name" value="NAD(P)-binding Rossmann-like Domain"/>
    <property type="match status" value="2"/>
</dbReference>
<reference evidence="12 13" key="1">
    <citation type="journal article" date="2019" name="Nat. Microbiol.">
        <title>Mediterranean grassland soil C-N compound turnover is dependent on rainfall and depth, and is mediated by genomically divergent microorganisms.</title>
        <authorList>
            <person name="Diamond S."/>
            <person name="Andeer P.F."/>
            <person name="Li Z."/>
            <person name="Crits-Christoph A."/>
            <person name="Burstein D."/>
            <person name="Anantharaman K."/>
            <person name="Lane K.R."/>
            <person name="Thomas B.C."/>
            <person name="Pan C."/>
            <person name="Northen T.R."/>
            <person name="Banfield J.F."/>
        </authorList>
    </citation>
    <scope>NUCLEOTIDE SEQUENCE [LARGE SCALE GENOMIC DNA]</scope>
    <source>
        <strain evidence="12">NP_8</strain>
    </source>
</reference>
<dbReference type="Pfam" id="PF03721">
    <property type="entry name" value="UDPG_MGDP_dh_N"/>
    <property type="match status" value="1"/>
</dbReference>
<dbReference type="GO" id="GO:0000271">
    <property type="term" value="P:polysaccharide biosynthetic process"/>
    <property type="evidence" value="ECO:0007669"/>
    <property type="project" value="InterPro"/>
</dbReference>
<dbReference type="Pfam" id="PF00984">
    <property type="entry name" value="UDPG_MGDP_dh"/>
    <property type="match status" value="1"/>
</dbReference>
<dbReference type="InterPro" id="IPR036291">
    <property type="entry name" value="NAD(P)-bd_dom_sf"/>
</dbReference>
<keyword evidence="4 7" id="KW-0560">Oxidoreductase</keyword>
<feature type="binding site" evidence="10">
    <location>
        <position position="155"/>
    </location>
    <ligand>
        <name>NAD(+)</name>
        <dbReference type="ChEBI" id="CHEBI:57540"/>
    </ligand>
</feature>
<dbReference type="Gene3D" id="1.20.5.100">
    <property type="entry name" value="Cytochrome c1, transmembrane anchor, C-terminal"/>
    <property type="match status" value="1"/>
</dbReference>
<evidence type="ECO:0000256" key="4">
    <source>
        <dbReference type="ARBA" id="ARBA00023002"/>
    </source>
</evidence>
<dbReference type="UniPathway" id="UPA00038">
    <property type="reaction ID" value="UER00491"/>
</dbReference>
<evidence type="ECO:0000256" key="6">
    <source>
        <dbReference type="ARBA" id="ARBA00047473"/>
    </source>
</evidence>
<dbReference type="Proteomes" id="UP000318834">
    <property type="component" value="Unassembled WGS sequence"/>
</dbReference>
<feature type="binding site" evidence="10">
    <location>
        <position position="264"/>
    </location>
    <ligand>
        <name>NAD(+)</name>
        <dbReference type="ChEBI" id="CHEBI:57540"/>
    </ligand>
</feature>
<dbReference type="PIRSF" id="PIRSF000124">
    <property type="entry name" value="UDPglc_GDPman_dh"/>
    <property type="match status" value="1"/>
</dbReference>
<protein>
    <recommendedName>
        <fullName evidence="3 7">UDP-glucose 6-dehydrogenase</fullName>
        <ecNumber evidence="3 7">1.1.1.22</ecNumber>
    </recommendedName>
</protein>
<dbReference type="SMART" id="SM00984">
    <property type="entry name" value="UDPG_MGDP_dh_C"/>
    <property type="match status" value="1"/>
</dbReference>
<dbReference type="PANTHER" id="PTHR43750">
    <property type="entry name" value="UDP-GLUCOSE 6-DEHYDROGENASE TUAD"/>
    <property type="match status" value="1"/>
</dbReference>
<dbReference type="InterPro" id="IPR014026">
    <property type="entry name" value="UDP-Glc/GDP-Man_DH_dimer"/>
</dbReference>
<proteinExistence type="inferred from homology"/>
<feature type="binding site" evidence="9">
    <location>
        <position position="258"/>
    </location>
    <ligand>
        <name>substrate</name>
    </ligand>
</feature>
<dbReference type="SUPFAM" id="SSF52413">
    <property type="entry name" value="UDP-glucose/GDP-mannose dehydrogenase C-terminal domain"/>
    <property type="match status" value="1"/>
</dbReference>
<sequence length="447" mass="48909">MRLGLFGTGYAGLVTSVCLAQLGHTVTAIDKNPDIVARLSDGVPTIHEPGLEELLTSNLEADRLSFTTKAEDAVCASDMIFVCVGTPPRSDGHADLSQVEEVARTIASMLDGYKLIVEKSTVPARTAHWIDWTIRRLAGREREFDIASNPEFLREGSAVRDFLHPDRIVIGADSERARSLLLDLYQSSFDCPIIVTSVTTAELIKQAANAFLATKISFINLVSDLCEKLDVDVTTVAKGIGLDPRIGRDFLNAGLGFGGSCLPKDVSALIRVAGSSGVDVGMLKEVERINVARIDRLLGKVERALWVLPQKVIGVLGVSFKPDTDDIRGAPSLGVIPRLHSTGAILRVYDPAAVRNFERFHPPDDRLSYVASAYDAARDAHALVILTDWNEFRSLDFGRIRTLMRTPVVVDGRNLFEPSQMQAAGFEYYSLGRGDVSLHPEPRRERT</sequence>
<dbReference type="SUPFAM" id="SSF48179">
    <property type="entry name" value="6-phosphogluconate dehydrogenase C-terminal domain-like"/>
    <property type="match status" value="1"/>
</dbReference>
<evidence type="ECO:0000313" key="12">
    <source>
        <dbReference type="EMBL" id="TMI73948.1"/>
    </source>
</evidence>
<dbReference type="GO" id="GO:0051287">
    <property type="term" value="F:NAD binding"/>
    <property type="evidence" value="ECO:0007669"/>
    <property type="project" value="InterPro"/>
</dbReference>
<dbReference type="InterPro" id="IPR001732">
    <property type="entry name" value="UDP-Glc/GDP-Man_DH_N"/>
</dbReference>
<dbReference type="NCBIfam" id="TIGR03026">
    <property type="entry name" value="NDP-sugDHase"/>
    <property type="match status" value="1"/>
</dbReference>
<dbReference type="InterPro" id="IPR017476">
    <property type="entry name" value="UDP-Glc/GDP-Man"/>
</dbReference>
<accession>A0A537IRI4</accession>
<feature type="binding site" evidence="9">
    <location>
        <position position="321"/>
    </location>
    <ligand>
        <name>substrate</name>
    </ligand>
</feature>
<evidence type="ECO:0000256" key="10">
    <source>
        <dbReference type="PIRSR" id="PIRSR500134-3"/>
    </source>
</evidence>
<evidence type="ECO:0000259" key="11">
    <source>
        <dbReference type="SMART" id="SM00984"/>
    </source>
</evidence>
<name>A0A537IRI4_9BACT</name>
<dbReference type="AlphaFoldDB" id="A0A537IRI4"/>
<dbReference type="EC" id="1.1.1.22" evidence="3 7"/>